<sequence length="122" mass="13682">CNDHPTPLEFYRMRLLILGKNETLRRNCNTQQTDGEFIVGKVLKKTCVVVKKVSAPETESDNDMEVGEEPNCETDERFVNVATPQIHDTPGPSSVDIPISEELSSDGLSYISGWMARKLKNK</sequence>
<accession>A0A1B6IH50</accession>
<dbReference type="AlphaFoldDB" id="A0A1B6IH50"/>
<name>A0A1B6IH50_9HEMI</name>
<organism evidence="1">
    <name type="scientific">Homalodisca liturata</name>
    <dbReference type="NCBI Taxonomy" id="320908"/>
    <lineage>
        <taxon>Eukaryota</taxon>
        <taxon>Metazoa</taxon>
        <taxon>Ecdysozoa</taxon>
        <taxon>Arthropoda</taxon>
        <taxon>Hexapoda</taxon>
        <taxon>Insecta</taxon>
        <taxon>Pterygota</taxon>
        <taxon>Neoptera</taxon>
        <taxon>Paraneoptera</taxon>
        <taxon>Hemiptera</taxon>
        <taxon>Auchenorrhyncha</taxon>
        <taxon>Membracoidea</taxon>
        <taxon>Cicadellidae</taxon>
        <taxon>Cicadellinae</taxon>
        <taxon>Proconiini</taxon>
        <taxon>Homalodisca</taxon>
    </lineage>
</organism>
<reference evidence="1" key="1">
    <citation type="submission" date="2015-11" db="EMBL/GenBank/DDBJ databases">
        <title>De novo transcriptome assembly of four potential Pierce s Disease insect vectors from Arizona vineyards.</title>
        <authorList>
            <person name="Tassone E.E."/>
        </authorList>
    </citation>
    <scope>NUCLEOTIDE SEQUENCE</scope>
</reference>
<feature type="non-terminal residue" evidence="1">
    <location>
        <position position="1"/>
    </location>
</feature>
<proteinExistence type="predicted"/>
<protein>
    <submittedName>
        <fullName evidence="1">Uncharacterized protein</fullName>
    </submittedName>
</protein>
<evidence type="ECO:0000313" key="1">
    <source>
        <dbReference type="EMBL" id="JAS86251.1"/>
    </source>
</evidence>
<dbReference type="EMBL" id="GECU01021455">
    <property type="protein sequence ID" value="JAS86251.1"/>
    <property type="molecule type" value="Transcribed_RNA"/>
</dbReference>
<feature type="non-terminal residue" evidence="1">
    <location>
        <position position="122"/>
    </location>
</feature>
<gene>
    <name evidence="1" type="ORF">g.444</name>
</gene>